<dbReference type="GO" id="GO:0004842">
    <property type="term" value="F:ubiquitin-protein transferase activity"/>
    <property type="evidence" value="ECO:0007669"/>
    <property type="project" value="TreeGrafter"/>
</dbReference>
<accession>A0A0A1UGD7</accession>
<dbReference type="Pfam" id="PF07002">
    <property type="entry name" value="Copine"/>
    <property type="match status" value="1"/>
</dbReference>
<dbReference type="GO" id="GO:0005829">
    <property type="term" value="C:cytosol"/>
    <property type="evidence" value="ECO:0007669"/>
    <property type="project" value="UniProtKB-ARBA"/>
</dbReference>
<sequence>MGNTPSTGDKYELKLNFDSVDAVSKQLETNGLKDLIVYIGIDYTASNSRASNMSFGGIPLHSIGNQIINPYQQVLTIVGKQLQKLTKEISLFSFGDSISRGTGVCNMNKDGPLSTYDDVINIYNKSTPFITLSGPTNFAPLINKAVENAAEAKGKTLILIICDGHVTETEPTYKAVDAAREQNIEVVCIGVGDGPFGKMSTQLNLPNFHFINFTTLKEQYQEKVEEYLSIAVLQDLVSFKN</sequence>
<evidence type="ECO:0000259" key="1">
    <source>
        <dbReference type="SMART" id="SM00327"/>
    </source>
</evidence>
<dbReference type="GeneID" id="14893771"/>
<dbReference type="Gene3D" id="3.40.50.410">
    <property type="entry name" value="von Willebrand factor, type A domain"/>
    <property type="match status" value="1"/>
</dbReference>
<dbReference type="OrthoDB" id="5855668at2759"/>
<feature type="domain" description="VWFA" evidence="1">
    <location>
        <begin position="34"/>
        <end position="228"/>
    </location>
</feature>
<dbReference type="GO" id="GO:0016567">
    <property type="term" value="P:protein ubiquitination"/>
    <property type="evidence" value="ECO:0007669"/>
    <property type="project" value="TreeGrafter"/>
</dbReference>
<dbReference type="OMA" id="ETEPTYK"/>
<dbReference type="InterPro" id="IPR036465">
    <property type="entry name" value="vWFA_dom_sf"/>
</dbReference>
<dbReference type="SUPFAM" id="SSF53300">
    <property type="entry name" value="vWA-like"/>
    <property type="match status" value="1"/>
</dbReference>
<dbReference type="PANTHER" id="PTHR45751:SF11">
    <property type="entry name" value="COPINE FAMILY PROTEIN 2"/>
    <property type="match status" value="1"/>
</dbReference>
<dbReference type="InterPro" id="IPR010734">
    <property type="entry name" value="Copine_C"/>
</dbReference>
<dbReference type="InterPro" id="IPR052079">
    <property type="entry name" value="E3_ligase/Copine_domain"/>
</dbReference>
<dbReference type="SMART" id="SM00327">
    <property type="entry name" value="VWA"/>
    <property type="match status" value="1"/>
</dbReference>
<evidence type="ECO:0000313" key="3">
    <source>
        <dbReference type="Proteomes" id="UP000014680"/>
    </source>
</evidence>
<gene>
    <name evidence="2" type="ORF">EIN_246980</name>
</gene>
<evidence type="ECO:0000313" key="2">
    <source>
        <dbReference type="EMBL" id="ELP94804.1"/>
    </source>
</evidence>
<dbReference type="EMBL" id="KB206169">
    <property type="protein sequence ID" value="ELP94804.1"/>
    <property type="molecule type" value="Genomic_DNA"/>
</dbReference>
<proteinExistence type="predicted"/>
<dbReference type="RefSeq" id="XP_004261575.1">
    <property type="nucleotide sequence ID" value="XM_004261527.1"/>
</dbReference>
<dbReference type="GO" id="GO:0005634">
    <property type="term" value="C:nucleus"/>
    <property type="evidence" value="ECO:0007669"/>
    <property type="project" value="TreeGrafter"/>
</dbReference>
<dbReference type="AlphaFoldDB" id="A0A0A1UGD7"/>
<protein>
    <submittedName>
        <fullName evidence="2">Copine, putative</fullName>
    </submittedName>
</protein>
<dbReference type="PANTHER" id="PTHR45751">
    <property type="entry name" value="COPINE FAMILY PROTEIN 1"/>
    <property type="match status" value="1"/>
</dbReference>
<keyword evidence="3" id="KW-1185">Reference proteome</keyword>
<name>A0A0A1UGD7_ENTIV</name>
<dbReference type="Proteomes" id="UP000014680">
    <property type="component" value="Unassembled WGS sequence"/>
</dbReference>
<organism evidence="2 3">
    <name type="scientific">Entamoeba invadens IP1</name>
    <dbReference type="NCBI Taxonomy" id="370355"/>
    <lineage>
        <taxon>Eukaryota</taxon>
        <taxon>Amoebozoa</taxon>
        <taxon>Evosea</taxon>
        <taxon>Archamoebae</taxon>
        <taxon>Mastigamoebida</taxon>
        <taxon>Entamoebidae</taxon>
        <taxon>Entamoeba</taxon>
    </lineage>
</organism>
<dbReference type="InterPro" id="IPR002035">
    <property type="entry name" value="VWF_A"/>
</dbReference>
<dbReference type="VEuPathDB" id="AmoebaDB:EIN_246980"/>
<reference evidence="2 3" key="1">
    <citation type="submission" date="2012-10" db="EMBL/GenBank/DDBJ databases">
        <authorList>
            <person name="Zafar N."/>
            <person name="Inman J."/>
            <person name="Hall N."/>
            <person name="Lorenzi H."/>
            <person name="Caler E."/>
        </authorList>
    </citation>
    <scope>NUCLEOTIDE SEQUENCE [LARGE SCALE GENOMIC DNA]</scope>
    <source>
        <strain evidence="2 3">IP1</strain>
    </source>
</reference>
<dbReference type="KEGG" id="eiv:EIN_246980"/>